<dbReference type="EMBL" id="JAVCAP010000015">
    <property type="protein sequence ID" value="MDP8567822.1"/>
    <property type="molecule type" value="Genomic_DNA"/>
</dbReference>
<proteinExistence type="predicted"/>
<evidence type="ECO:0000313" key="7">
    <source>
        <dbReference type="EMBL" id="MDP8567822.1"/>
    </source>
</evidence>
<evidence type="ECO:0000313" key="8">
    <source>
        <dbReference type="Proteomes" id="UP001225906"/>
    </source>
</evidence>
<accession>A0ABT9JTA3</accession>
<evidence type="ECO:0000256" key="5">
    <source>
        <dbReference type="ARBA" id="ARBA00023136"/>
    </source>
</evidence>
<comment type="caution">
    <text evidence="7">The sequence shown here is derived from an EMBL/GenBank/DDBJ whole genome shotgun (WGS) entry which is preliminary data.</text>
</comment>
<feature type="transmembrane region" description="Helical" evidence="6">
    <location>
        <begin position="21"/>
        <end position="41"/>
    </location>
</feature>
<keyword evidence="5 6" id="KW-0472">Membrane</keyword>
<sequence>MISGLVQLFLWQGLGELLSKFFLPSIPGPVLGLLLLVAFLCVKGQVNTDLAEVADAFRQHLGLLFVPASVGVVLFLPDLKTHALAVSTALIVSVILTIGVTAIVLKVFWYFSLKRSKGTAMSKGHRHE</sequence>
<organism evidence="7 8">
    <name type="scientific">Methylophilus aquaticus</name>
    <dbReference type="NCBI Taxonomy" id="1971610"/>
    <lineage>
        <taxon>Bacteria</taxon>
        <taxon>Pseudomonadati</taxon>
        <taxon>Pseudomonadota</taxon>
        <taxon>Betaproteobacteria</taxon>
        <taxon>Nitrosomonadales</taxon>
        <taxon>Methylophilaceae</taxon>
        <taxon>Methylophilus</taxon>
    </lineage>
</organism>
<dbReference type="InterPro" id="IPR005538">
    <property type="entry name" value="LrgA/CidA"/>
</dbReference>
<dbReference type="PANTHER" id="PTHR33931">
    <property type="entry name" value="HOLIN-LIKE PROTEIN CIDA-RELATED"/>
    <property type="match status" value="1"/>
</dbReference>
<keyword evidence="4 6" id="KW-1133">Transmembrane helix</keyword>
<evidence type="ECO:0000256" key="3">
    <source>
        <dbReference type="ARBA" id="ARBA00022692"/>
    </source>
</evidence>
<evidence type="ECO:0000256" key="4">
    <source>
        <dbReference type="ARBA" id="ARBA00022989"/>
    </source>
</evidence>
<dbReference type="Pfam" id="PF03788">
    <property type="entry name" value="LrgA"/>
    <property type="match status" value="1"/>
</dbReference>
<reference evidence="8" key="1">
    <citation type="journal article" date="2019" name="Int. J. Syst. Evol. Microbiol.">
        <title>The Global Catalogue of Microorganisms (GCM) 10K type strain sequencing project: providing services to taxonomists for standard genome sequencing and annotation.</title>
        <authorList>
            <consortium name="The Broad Institute Genomics Platform"/>
            <consortium name="The Broad Institute Genome Sequencing Center for Infectious Disease"/>
            <person name="Wu L."/>
            <person name="Ma J."/>
        </authorList>
    </citation>
    <scope>NUCLEOTIDE SEQUENCE [LARGE SCALE GENOMIC DNA]</scope>
    <source>
        <strain evidence="8">VKM B-3159</strain>
    </source>
</reference>
<dbReference type="PANTHER" id="PTHR33931:SF2">
    <property type="entry name" value="HOLIN-LIKE PROTEIN CIDA"/>
    <property type="match status" value="1"/>
</dbReference>
<keyword evidence="2" id="KW-1003">Cell membrane</keyword>
<protein>
    <submittedName>
        <fullName evidence="7">CidA/LrgA family protein</fullName>
    </submittedName>
</protein>
<feature type="transmembrane region" description="Helical" evidence="6">
    <location>
        <begin position="61"/>
        <end position="77"/>
    </location>
</feature>
<comment type="subcellular location">
    <subcellularLocation>
        <location evidence="1">Cell membrane</location>
        <topology evidence="1">Multi-pass membrane protein</topology>
    </subcellularLocation>
</comment>
<feature type="transmembrane region" description="Helical" evidence="6">
    <location>
        <begin position="83"/>
        <end position="111"/>
    </location>
</feature>
<name>A0ABT9JTA3_9PROT</name>
<evidence type="ECO:0000256" key="1">
    <source>
        <dbReference type="ARBA" id="ARBA00004651"/>
    </source>
</evidence>
<keyword evidence="8" id="KW-1185">Reference proteome</keyword>
<evidence type="ECO:0000256" key="2">
    <source>
        <dbReference type="ARBA" id="ARBA00022475"/>
    </source>
</evidence>
<gene>
    <name evidence="7" type="ORF">Q9291_08160</name>
</gene>
<dbReference type="RefSeq" id="WP_306389546.1">
    <property type="nucleotide sequence ID" value="NZ_JAVCAP010000015.1"/>
</dbReference>
<evidence type="ECO:0000256" key="6">
    <source>
        <dbReference type="SAM" id="Phobius"/>
    </source>
</evidence>
<keyword evidence="3 6" id="KW-0812">Transmembrane</keyword>
<dbReference type="Proteomes" id="UP001225906">
    <property type="component" value="Unassembled WGS sequence"/>
</dbReference>